<protein>
    <submittedName>
        <fullName evidence="4">HAD family hydrolase</fullName>
    </submittedName>
</protein>
<dbReference type="InterPro" id="IPR023214">
    <property type="entry name" value="HAD_sf"/>
</dbReference>
<accession>A0ABS5KX16</accession>
<dbReference type="SUPFAM" id="SSF56784">
    <property type="entry name" value="HAD-like"/>
    <property type="match status" value="1"/>
</dbReference>
<dbReference type="InterPro" id="IPR006439">
    <property type="entry name" value="HAD-SF_hydro_IA"/>
</dbReference>
<dbReference type="Gene3D" id="3.40.50.1000">
    <property type="entry name" value="HAD superfamily/HAD-like"/>
    <property type="match status" value="1"/>
</dbReference>
<evidence type="ECO:0000256" key="2">
    <source>
        <dbReference type="ARBA" id="ARBA00022801"/>
    </source>
</evidence>
<dbReference type="InterPro" id="IPR051400">
    <property type="entry name" value="HAD-like_hydrolase"/>
</dbReference>
<comment type="caution">
    <text evidence="4">The sequence shown here is derived from an EMBL/GenBank/DDBJ whole genome shotgun (WGS) entry which is preliminary data.</text>
</comment>
<dbReference type="SFLD" id="SFLDG01129">
    <property type="entry name" value="C1.5:_HAD__Beta-PGM__Phosphata"/>
    <property type="match status" value="1"/>
</dbReference>
<keyword evidence="2 4" id="KW-0378">Hydrolase</keyword>
<sequence>MSYALFDLDDTLVDAKAALRAWAVDFAAEYVSGIEDAASDVFALVDGAANWPGFVADARARYGMTAPDEELMAHVAAVYPGKFVLEQRVRRGLAELRAAGWRLGVVTNGSTLVQQAKVDSVGLRPHLDAVVDSEAAGHRKPDRRIFEIAADELGVELGPGGWMVGDRLDKDVAGGAAVGLRTIWISQGDPLPAGSTPPTHIAASITEAFAIVQASGPPRQS</sequence>
<dbReference type="PANTHER" id="PTHR46470">
    <property type="entry name" value="N-ACYLNEURAMINATE-9-PHOSPHATASE"/>
    <property type="match status" value="1"/>
</dbReference>
<dbReference type="SFLD" id="SFLDS00003">
    <property type="entry name" value="Haloacid_Dehalogenase"/>
    <property type="match status" value="1"/>
</dbReference>
<organism evidence="4 5">
    <name type="scientific">Catenulispora pinistramenti</name>
    <dbReference type="NCBI Taxonomy" id="2705254"/>
    <lineage>
        <taxon>Bacteria</taxon>
        <taxon>Bacillati</taxon>
        <taxon>Actinomycetota</taxon>
        <taxon>Actinomycetes</taxon>
        <taxon>Catenulisporales</taxon>
        <taxon>Catenulisporaceae</taxon>
        <taxon>Catenulispora</taxon>
    </lineage>
</organism>
<keyword evidence="5" id="KW-1185">Reference proteome</keyword>
<evidence type="ECO:0000256" key="1">
    <source>
        <dbReference type="ARBA" id="ARBA00001946"/>
    </source>
</evidence>
<gene>
    <name evidence="4" type="ORF">KGQ19_27395</name>
</gene>
<dbReference type="PRINTS" id="PR00413">
    <property type="entry name" value="HADHALOGNASE"/>
</dbReference>
<comment type="cofactor">
    <cofactor evidence="1">
        <name>Mg(2+)</name>
        <dbReference type="ChEBI" id="CHEBI:18420"/>
    </cofactor>
</comment>
<dbReference type="Gene3D" id="1.20.120.710">
    <property type="entry name" value="Haloacid dehalogenase hydrolase-like domain"/>
    <property type="match status" value="1"/>
</dbReference>
<name>A0ABS5KX16_9ACTN</name>
<dbReference type="EMBL" id="JAAFYZ010000108">
    <property type="protein sequence ID" value="MBS2550603.1"/>
    <property type="molecule type" value="Genomic_DNA"/>
</dbReference>
<reference evidence="4 5" key="1">
    <citation type="submission" date="2020-02" db="EMBL/GenBank/DDBJ databases">
        <title>Acidophilic actinobacteria isolated from forest soil.</title>
        <authorList>
            <person name="Golinska P."/>
        </authorList>
    </citation>
    <scope>NUCLEOTIDE SEQUENCE [LARGE SCALE GENOMIC DNA]</scope>
    <source>
        <strain evidence="4 5">NL8</strain>
    </source>
</reference>
<dbReference type="InterPro" id="IPR036412">
    <property type="entry name" value="HAD-like_sf"/>
</dbReference>
<dbReference type="Proteomes" id="UP000730482">
    <property type="component" value="Unassembled WGS sequence"/>
</dbReference>
<dbReference type="NCBIfam" id="TIGR01549">
    <property type="entry name" value="HAD-SF-IA-v1"/>
    <property type="match status" value="1"/>
</dbReference>
<dbReference type="RefSeq" id="WP_212013746.1">
    <property type="nucleotide sequence ID" value="NZ_JAAFYZ010000108.1"/>
</dbReference>
<dbReference type="GO" id="GO:0016787">
    <property type="term" value="F:hydrolase activity"/>
    <property type="evidence" value="ECO:0007669"/>
    <property type="project" value="UniProtKB-KW"/>
</dbReference>
<evidence type="ECO:0000313" key="5">
    <source>
        <dbReference type="Proteomes" id="UP000730482"/>
    </source>
</evidence>
<evidence type="ECO:0000256" key="3">
    <source>
        <dbReference type="ARBA" id="ARBA00022842"/>
    </source>
</evidence>
<keyword evidence="3" id="KW-0460">Magnesium</keyword>
<proteinExistence type="predicted"/>
<evidence type="ECO:0000313" key="4">
    <source>
        <dbReference type="EMBL" id="MBS2550603.1"/>
    </source>
</evidence>
<dbReference type="Pfam" id="PF00702">
    <property type="entry name" value="Hydrolase"/>
    <property type="match status" value="1"/>
</dbReference>